<keyword evidence="2" id="KW-1185">Reference proteome</keyword>
<dbReference type="KEGG" id="cat:CA2559_00350"/>
<proteinExistence type="predicted"/>
<evidence type="ECO:0000313" key="1">
    <source>
        <dbReference type="EMBL" id="EAP87159.1"/>
    </source>
</evidence>
<dbReference type="HOGENOM" id="CLU_2421972_0_0_10"/>
<dbReference type="AlphaFoldDB" id="A3U4J2"/>
<name>A3U4J2_CROAH</name>
<protein>
    <submittedName>
        <fullName evidence="1">Uncharacterized protein</fullName>
    </submittedName>
</protein>
<reference evidence="1 2" key="1">
    <citation type="journal article" date="2010" name="J. Bacteriol.">
        <title>The complete genome sequence of Croceibacter atlanticus HTCC2559T.</title>
        <authorList>
            <person name="Oh H.M."/>
            <person name="Kang I."/>
            <person name="Ferriera S."/>
            <person name="Giovannoni S.J."/>
            <person name="Cho J.C."/>
        </authorList>
    </citation>
    <scope>NUCLEOTIDE SEQUENCE [LARGE SCALE GENOMIC DNA]</scope>
    <source>
        <strain evidence="2">ATCC BAA-628 / HTCC2559 / KCTC 12090</strain>
    </source>
</reference>
<gene>
    <name evidence="1" type="ordered locus">CA2559_00350</name>
</gene>
<dbReference type="Proteomes" id="UP000002297">
    <property type="component" value="Chromosome"/>
</dbReference>
<evidence type="ECO:0000313" key="2">
    <source>
        <dbReference type="Proteomes" id="UP000002297"/>
    </source>
</evidence>
<dbReference type="EMBL" id="CP002046">
    <property type="protein sequence ID" value="EAP87159.1"/>
    <property type="molecule type" value="Genomic_DNA"/>
</dbReference>
<organism evidence="1 2">
    <name type="scientific">Croceibacter atlanticus (strain ATCC BAA-628 / JCM 21780 / CIP 108009 / IAM 15332 / KCTC 12090 / HTCC2559)</name>
    <dbReference type="NCBI Taxonomy" id="216432"/>
    <lineage>
        <taxon>Bacteria</taxon>
        <taxon>Pseudomonadati</taxon>
        <taxon>Bacteroidota</taxon>
        <taxon>Flavobacteriia</taxon>
        <taxon>Flavobacteriales</taxon>
        <taxon>Flavobacteriaceae</taxon>
        <taxon>Croceibacter</taxon>
    </lineage>
</organism>
<accession>A3U4J2</accession>
<sequence length="91" mass="10726">MYFTHFKYLDNLVFQRLQVLLFFNRPRTLSTIRGIGEIEQSDVSFPVSESVDFNANVVTWESQLMRLLWTTVSYKNSCGFTCEDFPQENQT</sequence>